<gene>
    <name evidence="2" type="ORF">BSAL_39155</name>
</gene>
<dbReference type="AlphaFoldDB" id="A0A0S4JTJ9"/>
<feature type="chain" id="PRO_5006622748" evidence="1">
    <location>
        <begin position="25"/>
        <end position="79"/>
    </location>
</feature>
<dbReference type="EMBL" id="CYKH01002080">
    <property type="protein sequence ID" value="CUG92745.1"/>
    <property type="molecule type" value="Genomic_DNA"/>
</dbReference>
<proteinExistence type="predicted"/>
<protein>
    <submittedName>
        <fullName evidence="2">Membrane-associated protein, putative</fullName>
    </submittedName>
</protein>
<keyword evidence="3" id="KW-1185">Reference proteome</keyword>
<name>A0A0S4JTJ9_BODSA</name>
<organism evidence="2 3">
    <name type="scientific">Bodo saltans</name>
    <name type="common">Flagellated protozoan</name>
    <dbReference type="NCBI Taxonomy" id="75058"/>
    <lineage>
        <taxon>Eukaryota</taxon>
        <taxon>Discoba</taxon>
        <taxon>Euglenozoa</taxon>
        <taxon>Kinetoplastea</taxon>
        <taxon>Metakinetoplastina</taxon>
        <taxon>Eubodonida</taxon>
        <taxon>Bodonidae</taxon>
        <taxon>Bodo</taxon>
    </lineage>
</organism>
<evidence type="ECO:0000313" key="3">
    <source>
        <dbReference type="Proteomes" id="UP000051952"/>
    </source>
</evidence>
<dbReference type="Proteomes" id="UP000051952">
    <property type="component" value="Unassembled WGS sequence"/>
</dbReference>
<keyword evidence="1" id="KW-0732">Signal</keyword>
<reference evidence="3" key="1">
    <citation type="submission" date="2015-09" db="EMBL/GenBank/DDBJ databases">
        <authorList>
            <consortium name="Pathogen Informatics"/>
        </authorList>
    </citation>
    <scope>NUCLEOTIDE SEQUENCE [LARGE SCALE GENOMIC DNA]</scope>
    <source>
        <strain evidence="3">Lake Konstanz</strain>
    </source>
</reference>
<accession>A0A0S4JTJ9</accession>
<dbReference type="VEuPathDB" id="TriTrypDB:BSAL_39155"/>
<sequence length="79" mass="8908">MTFVRSAFLLIALVAVFLCLTADAGVVCGTRDCSDILGDFLVKDNRLSSKILTQRQHLDYAEQSRVHRIDVLRRERASL</sequence>
<evidence type="ECO:0000256" key="1">
    <source>
        <dbReference type="SAM" id="SignalP"/>
    </source>
</evidence>
<evidence type="ECO:0000313" key="2">
    <source>
        <dbReference type="EMBL" id="CUG92745.1"/>
    </source>
</evidence>
<feature type="signal peptide" evidence="1">
    <location>
        <begin position="1"/>
        <end position="24"/>
    </location>
</feature>